<dbReference type="PANTHER" id="PTHR20883:SF48">
    <property type="entry name" value="ECTOINE DIOXYGENASE"/>
    <property type="match status" value="1"/>
</dbReference>
<comment type="caution">
    <text evidence="2">The sequence shown here is derived from an EMBL/GenBank/DDBJ whole genome shotgun (WGS) entry which is preliminary data.</text>
</comment>
<dbReference type="RefSeq" id="WP_071899727.1">
    <property type="nucleotide sequence ID" value="NZ_MPIN01000004.1"/>
</dbReference>
<dbReference type="AlphaFoldDB" id="A0A1L9BBD8"/>
<keyword evidence="2" id="KW-0223">Dioxygenase</keyword>
<dbReference type="STRING" id="83449.BON30_18875"/>
<evidence type="ECO:0000256" key="1">
    <source>
        <dbReference type="ARBA" id="ARBA00001954"/>
    </source>
</evidence>
<dbReference type="PANTHER" id="PTHR20883">
    <property type="entry name" value="PHYTANOYL-COA DIOXYGENASE DOMAIN CONTAINING 1"/>
    <property type="match status" value="1"/>
</dbReference>
<evidence type="ECO:0000313" key="2">
    <source>
        <dbReference type="EMBL" id="OJH39559.1"/>
    </source>
</evidence>
<sequence>MFTLSDADKALLPTDEEVAFYREHGWYLSRQIFSDEEIDALAAEQDRYYAGHRDRKLPVRPPRIAYWEPSHGDTTRNNDYVFYESTVMAKILAKPVLGAIAARLSGTDQLRLFNSALMYKPPNLKGDETVVPWHFDRHYWKTCTSNDMLTAFLPLHDCDEEMGTIVMVDGSHTWKEVGDNDTTTKHFLHRDKSELEQMLEENARFNGAVVRKVPMRFKKGQVSFHHCLTYHGSGANLSTKPRRAFSLHYQDRKNQYRPYHLSSGALLAYNHDVLCRKTPEGHPDYSDPAICPVLWEGRI</sequence>
<comment type="cofactor">
    <cofactor evidence="1">
        <name>Fe(2+)</name>
        <dbReference type="ChEBI" id="CHEBI:29033"/>
    </cofactor>
</comment>
<name>A0A1L9BBD8_9BACT</name>
<dbReference type="EMBL" id="MPIN01000004">
    <property type="protein sequence ID" value="OJH39559.1"/>
    <property type="molecule type" value="Genomic_DNA"/>
</dbReference>
<gene>
    <name evidence="2" type="ORF">BON30_18875</name>
</gene>
<evidence type="ECO:0000313" key="3">
    <source>
        <dbReference type="Proteomes" id="UP000182229"/>
    </source>
</evidence>
<dbReference type="GO" id="GO:0016706">
    <property type="term" value="F:2-oxoglutarate-dependent dioxygenase activity"/>
    <property type="evidence" value="ECO:0007669"/>
    <property type="project" value="UniProtKB-ARBA"/>
</dbReference>
<accession>A0A1L9BBD8</accession>
<reference evidence="3" key="1">
    <citation type="submission" date="2016-11" db="EMBL/GenBank/DDBJ databases">
        <authorList>
            <person name="Shukria A."/>
            <person name="Stevens D.C."/>
        </authorList>
    </citation>
    <scope>NUCLEOTIDE SEQUENCE [LARGE SCALE GENOMIC DNA]</scope>
    <source>
        <strain evidence="3">Cbfe23</strain>
    </source>
</reference>
<dbReference type="OrthoDB" id="9791262at2"/>
<protein>
    <submittedName>
        <fullName evidence="2">Phytanoyl-CoA dioxygenase</fullName>
    </submittedName>
</protein>
<keyword evidence="3" id="KW-1185">Reference proteome</keyword>
<organism evidence="2 3">
    <name type="scientific">Cystobacter ferrugineus</name>
    <dbReference type="NCBI Taxonomy" id="83449"/>
    <lineage>
        <taxon>Bacteria</taxon>
        <taxon>Pseudomonadati</taxon>
        <taxon>Myxococcota</taxon>
        <taxon>Myxococcia</taxon>
        <taxon>Myxococcales</taxon>
        <taxon>Cystobacterineae</taxon>
        <taxon>Archangiaceae</taxon>
        <taxon>Cystobacter</taxon>
    </lineage>
</organism>
<keyword evidence="2" id="KW-0560">Oxidoreductase</keyword>
<dbReference type="Gene3D" id="2.60.120.620">
    <property type="entry name" value="q2cbj1_9rhob like domain"/>
    <property type="match status" value="1"/>
</dbReference>
<dbReference type="InterPro" id="IPR008775">
    <property type="entry name" value="Phytyl_CoA_dOase-like"/>
</dbReference>
<proteinExistence type="predicted"/>
<dbReference type="Pfam" id="PF05721">
    <property type="entry name" value="PhyH"/>
    <property type="match status" value="1"/>
</dbReference>
<reference evidence="2 3" key="2">
    <citation type="submission" date="2016-12" db="EMBL/GenBank/DDBJ databases">
        <title>Draft Genome Sequence of Cystobacter ferrugineus Strain Cbfe23.</title>
        <authorList>
            <person name="Akbar S."/>
            <person name="Dowd S.E."/>
            <person name="Stevens D.C."/>
        </authorList>
    </citation>
    <scope>NUCLEOTIDE SEQUENCE [LARGE SCALE GENOMIC DNA]</scope>
    <source>
        <strain evidence="2 3">Cbfe23</strain>
    </source>
</reference>
<dbReference type="GO" id="GO:0005506">
    <property type="term" value="F:iron ion binding"/>
    <property type="evidence" value="ECO:0007669"/>
    <property type="project" value="UniProtKB-ARBA"/>
</dbReference>
<dbReference type="Proteomes" id="UP000182229">
    <property type="component" value="Unassembled WGS sequence"/>
</dbReference>
<dbReference type="SUPFAM" id="SSF51197">
    <property type="entry name" value="Clavaminate synthase-like"/>
    <property type="match status" value="1"/>
</dbReference>